<name>A0A6H1U166_9CYAN</name>
<sequence>MIKTLQFTTDPAYDILRSERESLRTIFAPQSVALIGATEKEGSVGRILLWNLIRHPFGGIIYPINPKRHSVLGIPAHPNIAAVPETVDLAIVATPARTVPGIIKECVDAGVKSAIIVSAGFKEIGKEGVELERQIMATAQGKMRIIGPNCLGVMSPNSGLNATFASTMARAGNVGFISQSGAFCTAVLDWSFSENVGFSAFVSVGSMIDVDWGDLIYYLGDDPRTESIVIYMESVGNARSFLSAAREVALTKPIVVIKAGESEEAAQACASHTGSLTGSDEVLDAAFRRCGVLRVKHISELFDMAEMLAKQPRLPKEPHLCIITNAGGPGVLATDALIATGGELAHLSQETTDKLNAFLPKHWSHGNPIDILGDANPERYSKTLQLAIDDPNSEGLLVILTPQAMSNPTQTAEELKHYGNNTNKTVLASWMGGPEIATGEAILNRANIPTYRYPDAAARVFNLMWRYSYNLRGIYETPTLAFDWEDGKPDREVARNIINSVRESGRTMLSEMESKQILAAYGIPIVQTCIAESEDHAVSCADSIGYPVVVKLLSKTITHKTDVGGVQLNLTDAEAVRWAYRHILESVREKVGEEHFLGVTVQPMIDLNGGYELIIGSSIDPQFGPTILFGSGGQLVEVFKDRSIALPPLNSTLSRRLMEQTLIYKALKGVRGRKAVDLEALEQILVRFSLLAIEQPWIKEMDINPLLASSDRLLALDARVVLHPPETPEDRLPKTAIRPYPQEYVSSWMMGGSTNITVRPIRPEDEPAVVQFHKTLSEQSVYLRYFSIMKLSRRIAHERLTRICFIDYDREIALVADYKNPETQKREIIALARLTKLHGLPEAEFAMLVSDPYQRRGLGTELLQRLIQWGREEKLQRINAEILSENRAMQRVCEKVGFKLKRAPDLVKAYIEL</sequence>
<dbReference type="Pfam" id="PF19045">
    <property type="entry name" value="Ligase_CoA_2"/>
    <property type="match status" value="1"/>
</dbReference>
<organism evidence="8 9">
    <name type="scientific">Oxynema aestuarii AP17</name>
    <dbReference type="NCBI Taxonomy" id="2064643"/>
    <lineage>
        <taxon>Bacteria</taxon>
        <taxon>Bacillati</taxon>
        <taxon>Cyanobacteriota</taxon>
        <taxon>Cyanophyceae</taxon>
        <taxon>Oscillatoriophycideae</taxon>
        <taxon>Oscillatoriales</taxon>
        <taxon>Oscillatoriaceae</taxon>
        <taxon>Oxynema</taxon>
        <taxon>Oxynema aestuarii</taxon>
    </lineage>
</organism>
<dbReference type="SMART" id="SM00881">
    <property type="entry name" value="CoA_binding"/>
    <property type="match status" value="1"/>
</dbReference>
<evidence type="ECO:0000256" key="4">
    <source>
        <dbReference type="ARBA" id="ARBA00060888"/>
    </source>
</evidence>
<dbReference type="Gene3D" id="3.30.470.20">
    <property type="entry name" value="ATP-grasp fold, B domain"/>
    <property type="match status" value="1"/>
</dbReference>
<dbReference type="Pfam" id="PF13607">
    <property type="entry name" value="Succ_CoA_lig"/>
    <property type="match status" value="1"/>
</dbReference>
<reference evidence="8 9" key="1">
    <citation type="submission" date="2020-04" db="EMBL/GenBank/DDBJ databases">
        <authorList>
            <person name="Basu S."/>
            <person name="Maruthanayagam V."/>
            <person name="Chakraborty S."/>
            <person name="Pramanik A."/>
            <person name="Mukherjee J."/>
            <person name="Brink B."/>
        </authorList>
    </citation>
    <scope>NUCLEOTIDE SEQUENCE [LARGE SCALE GENOMIC DNA]</scope>
    <source>
        <strain evidence="8 9">AP17</strain>
    </source>
</reference>
<dbReference type="InterPro" id="IPR013815">
    <property type="entry name" value="ATP_grasp_subdomain_1"/>
</dbReference>
<feature type="domain" description="ATP-grasp" evidence="6">
    <location>
        <begin position="515"/>
        <end position="551"/>
    </location>
</feature>
<dbReference type="GO" id="GO:0046872">
    <property type="term" value="F:metal ion binding"/>
    <property type="evidence" value="ECO:0007669"/>
    <property type="project" value="InterPro"/>
</dbReference>
<dbReference type="Gene3D" id="3.40.50.720">
    <property type="entry name" value="NAD(P)-binding Rossmann-like Domain"/>
    <property type="match status" value="1"/>
</dbReference>
<dbReference type="Pfam" id="PF13302">
    <property type="entry name" value="Acetyltransf_3"/>
    <property type="match status" value="1"/>
</dbReference>
<proteinExistence type="inferred from homology"/>
<dbReference type="PANTHER" id="PTHR43334">
    <property type="entry name" value="ACETATE--COA LIGASE [ADP-FORMING]"/>
    <property type="match status" value="1"/>
</dbReference>
<dbReference type="Gene3D" id="3.40.50.261">
    <property type="entry name" value="Succinyl-CoA synthetase domains"/>
    <property type="match status" value="2"/>
</dbReference>
<dbReference type="Pfam" id="PF13380">
    <property type="entry name" value="CoA_binding_2"/>
    <property type="match status" value="1"/>
</dbReference>
<dbReference type="SUPFAM" id="SSF51735">
    <property type="entry name" value="NAD(P)-binding Rossmann-fold domains"/>
    <property type="match status" value="1"/>
</dbReference>
<evidence type="ECO:0000256" key="3">
    <source>
        <dbReference type="ARBA" id="ARBA00022840"/>
    </source>
</evidence>
<dbReference type="Gene3D" id="3.30.1490.20">
    <property type="entry name" value="ATP-grasp fold, A domain"/>
    <property type="match status" value="1"/>
</dbReference>
<dbReference type="InterPro" id="IPR032875">
    <property type="entry name" value="Succ_CoA_lig_flav_dom"/>
</dbReference>
<evidence type="ECO:0000313" key="8">
    <source>
        <dbReference type="EMBL" id="QIZ71359.1"/>
    </source>
</evidence>
<dbReference type="GO" id="GO:0016747">
    <property type="term" value="F:acyltransferase activity, transferring groups other than amino-acyl groups"/>
    <property type="evidence" value="ECO:0007669"/>
    <property type="project" value="InterPro"/>
</dbReference>
<evidence type="ECO:0000313" key="9">
    <source>
        <dbReference type="Proteomes" id="UP000500857"/>
    </source>
</evidence>
<evidence type="ECO:0000256" key="2">
    <source>
        <dbReference type="ARBA" id="ARBA00022741"/>
    </source>
</evidence>
<dbReference type="InterPro" id="IPR011761">
    <property type="entry name" value="ATP-grasp"/>
</dbReference>
<dbReference type="InterPro" id="IPR043938">
    <property type="entry name" value="Ligase_CoA_dom"/>
</dbReference>
<dbReference type="InterPro" id="IPR051538">
    <property type="entry name" value="Acyl-CoA_Synth/Transferase"/>
</dbReference>
<keyword evidence="9" id="KW-1185">Reference proteome</keyword>
<dbReference type="InterPro" id="IPR000182">
    <property type="entry name" value="GNAT_dom"/>
</dbReference>
<dbReference type="FunFam" id="3.30.1490.20:FF:000020">
    <property type="entry name" value="Protein lysine acetyltransferase"/>
    <property type="match status" value="1"/>
</dbReference>
<protein>
    <submittedName>
        <fullName evidence="8">Bifunctional acetate--CoA ligase family protein/GNAT family N-acetyltransferase</fullName>
    </submittedName>
</protein>
<dbReference type="InterPro" id="IPR016181">
    <property type="entry name" value="Acyl_CoA_acyltransferase"/>
</dbReference>
<dbReference type="KEGG" id="oxy:HCG48_12815"/>
<dbReference type="InterPro" id="IPR016102">
    <property type="entry name" value="Succinyl-CoA_synth-like"/>
</dbReference>
<dbReference type="InterPro" id="IPR036291">
    <property type="entry name" value="NAD(P)-bd_dom_sf"/>
</dbReference>
<dbReference type="SUPFAM" id="SSF55729">
    <property type="entry name" value="Acyl-CoA N-acyltransferases (Nat)"/>
    <property type="match status" value="1"/>
</dbReference>
<dbReference type="SUPFAM" id="SSF52210">
    <property type="entry name" value="Succinyl-CoA synthetase domains"/>
    <property type="match status" value="2"/>
</dbReference>
<dbReference type="GO" id="GO:0005524">
    <property type="term" value="F:ATP binding"/>
    <property type="evidence" value="ECO:0007669"/>
    <property type="project" value="UniProtKB-UniRule"/>
</dbReference>
<dbReference type="PROSITE" id="PS50975">
    <property type="entry name" value="ATP_GRASP"/>
    <property type="match status" value="1"/>
</dbReference>
<dbReference type="Proteomes" id="UP000500857">
    <property type="component" value="Chromosome"/>
</dbReference>
<keyword evidence="1 8" id="KW-0436">Ligase</keyword>
<keyword evidence="8" id="KW-0808">Transferase</keyword>
<evidence type="ECO:0000259" key="6">
    <source>
        <dbReference type="PROSITE" id="PS50975"/>
    </source>
</evidence>
<dbReference type="AlphaFoldDB" id="A0A6H1U166"/>
<dbReference type="PROSITE" id="PS51186">
    <property type="entry name" value="GNAT"/>
    <property type="match status" value="1"/>
</dbReference>
<dbReference type="CDD" id="cd04301">
    <property type="entry name" value="NAT_SF"/>
    <property type="match status" value="1"/>
</dbReference>
<dbReference type="Pfam" id="PF13549">
    <property type="entry name" value="ATP-grasp_5"/>
    <property type="match status" value="1"/>
</dbReference>
<dbReference type="GO" id="GO:0043758">
    <property type="term" value="F:acetate-CoA ligase (ADP-forming) activity"/>
    <property type="evidence" value="ECO:0007669"/>
    <property type="project" value="InterPro"/>
</dbReference>
<dbReference type="EMBL" id="CP051167">
    <property type="protein sequence ID" value="QIZ71359.1"/>
    <property type="molecule type" value="Genomic_DNA"/>
</dbReference>
<evidence type="ECO:0000259" key="7">
    <source>
        <dbReference type="PROSITE" id="PS51186"/>
    </source>
</evidence>
<feature type="domain" description="N-acetyltransferase" evidence="7">
    <location>
        <begin position="756"/>
        <end position="913"/>
    </location>
</feature>
<accession>A0A6H1U166</accession>
<dbReference type="Gene3D" id="3.40.630.30">
    <property type="match status" value="1"/>
</dbReference>
<dbReference type="PANTHER" id="PTHR43334:SF1">
    <property type="entry name" value="3-HYDROXYPROPIONATE--COA LIGASE [ADP-FORMING]"/>
    <property type="match status" value="1"/>
</dbReference>
<evidence type="ECO:0000256" key="5">
    <source>
        <dbReference type="PROSITE-ProRule" id="PRU00409"/>
    </source>
</evidence>
<keyword evidence="2 5" id="KW-0547">Nucleotide-binding</keyword>
<dbReference type="SUPFAM" id="SSF56059">
    <property type="entry name" value="Glutathione synthetase ATP-binding domain-like"/>
    <property type="match status" value="1"/>
</dbReference>
<dbReference type="InterPro" id="IPR003781">
    <property type="entry name" value="CoA-bd"/>
</dbReference>
<gene>
    <name evidence="8" type="ORF">HCG48_12815</name>
</gene>
<keyword evidence="3 5" id="KW-0067">ATP-binding</keyword>
<dbReference type="RefSeq" id="WP_168569512.1">
    <property type="nucleotide sequence ID" value="NZ_CP051167.1"/>
</dbReference>
<evidence type="ECO:0000256" key="1">
    <source>
        <dbReference type="ARBA" id="ARBA00022598"/>
    </source>
</evidence>
<comment type="similarity">
    <text evidence="4">In the N-terminal section; belongs to the acetate CoA ligase alpha subunit family.</text>
</comment>